<dbReference type="Proteomes" id="UP000557749">
    <property type="component" value="Unassembled WGS sequence"/>
</dbReference>
<dbReference type="InterPro" id="IPR029044">
    <property type="entry name" value="Nucleotide-diphossugar_trans"/>
</dbReference>
<keyword evidence="3" id="KW-0479">Metal-binding</keyword>
<sequence length="602" mass="67333">MPKQDRNLVLSNHTPQPERQSMVAASSLANSTLRGDIHAEIFKTLLNQHDTDEVMFALQQQMPLSSGILATRYVEICLQYGADSGVARLFQRTPVAYSSSHYYSLVGTTNRLLDAGQLEEANAIISHLSEFAGQHPNTRMLHLKYLLKGRRFEELRQQLESIPARDYKMSEALVALRTRYECTIGNPEAGLAWLADLGPLETLSANLIHCAIQCLISLARYNDVIPLLEAWFNLDFSYQEAAKRILLVATQTGETIRLIRAIEQLHGWFTSPDLIRLRTALITLDATQRRIQHEDYKGDETESTSFTAYYPLGVSLSPPHPVSENAIFFCADTAYTAPAIVALISLAIAIERSENLPDIYIFVLPEAHGLWGQLASSFNREFPSLTLRVVSTLQMQLDQSRAHYGFNSMGDMLSTMAYARLYASRYLSQCGVARALYLDSDVVIQSSPLPLLYMDMEEFPLAACHDQVGPLVDHAVTLHGIPNGRYFNSGVMLLDFHHPATLPAIEAAIAYSEDTDSVLIFQDQCALNKAIRGLYLTLDGKYNCYMPPGRPMSAMYENAAIVHFVSTPKPWHLAYLGQGTALWSRFYDHAVRIVGKDIFLSL</sequence>
<keyword evidence="1" id="KW-0328">Glycosyltransferase</keyword>
<dbReference type="Pfam" id="PF01501">
    <property type="entry name" value="Glyco_transf_8"/>
    <property type="match status" value="1"/>
</dbReference>
<gene>
    <name evidence="5" type="ORF">H2Y57_01570</name>
</gene>
<dbReference type="AlphaFoldDB" id="A0AAW3SQT7"/>
<dbReference type="Gene3D" id="3.90.550.10">
    <property type="entry name" value="Spore Coat Polysaccharide Biosynthesis Protein SpsA, Chain A"/>
    <property type="match status" value="1"/>
</dbReference>
<dbReference type="SUPFAM" id="SSF53448">
    <property type="entry name" value="Nucleotide-diphospho-sugar transferases"/>
    <property type="match status" value="1"/>
</dbReference>
<dbReference type="InterPro" id="IPR050748">
    <property type="entry name" value="Glycosyltrans_8_dom-fam"/>
</dbReference>
<dbReference type="GO" id="GO:0046872">
    <property type="term" value="F:metal ion binding"/>
    <property type="evidence" value="ECO:0007669"/>
    <property type="project" value="UniProtKB-KW"/>
</dbReference>
<evidence type="ECO:0000256" key="3">
    <source>
        <dbReference type="ARBA" id="ARBA00022723"/>
    </source>
</evidence>
<organism evidence="5 6">
    <name type="scientific">Pectobacterium aroidearum</name>
    <dbReference type="NCBI Taxonomy" id="1201031"/>
    <lineage>
        <taxon>Bacteria</taxon>
        <taxon>Pseudomonadati</taxon>
        <taxon>Pseudomonadota</taxon>
        <taxon>Gammaproteobacteria</taxon>
        <taxon>Enterobacterales</taxon>
        <taxon>Pectobacteriaceae</taxon>
        <taxon>Pectobacterium</taxon>
    </lineage>
</organism>
<dbReference type="PANTHER" id="PTHR13778">
    <property type="entry name" value="GLYCOSYLTRANSFERASE 8 DOMAIN-CONTAINING PROTEIN"/>
    <property type="match status" value="1"/>
</dbReference>
<evidence type="ECO:0000256" key="4">
    <source>
        <dbReference type="SAM" id="MobiDB-lite"/>
    </source>
</evidence>
<evidence type="ECO:0000313" key="6">
    <source>
        <dbReference type="Proteomes" id="UP000557749"/>
    </source>
</evidence>
<comment type="caution">
    <text evidence="5">The sequence shown here is derived from an EMBL/GenBank/DDBJ whole genome shotgun (WGS) entry which is preliminary data.</text>
</comment>
<dbReference type="EMBL" id="JACERJ010000001">
    <property type="protein sequence ID" value="MBA5202395.1"/>
    <property type="molecule type" value="Genomic_DNA"/>
</dbReference>
<dbReference type="PANTHER" id="PTHR13778:SF47">
    <property type="entry name" value="LIPOPOLYSACCHARIDE 1,3-GALACTOSYLTRANSFERASE"/>
    <property type="match status" value="1"/>
</dbReference>
<protein>
    <submittedName>
        <fullName evidence="5">Glycosyl transferase</fullName>
    </submittedName>
</protein>
<dbReference type="RefSeq" id="WP_181844306.1">
    <property type="nucleotide sequence ID" value="NZ_JACERJ010000001.1"/>
</dbReference>
<reference evidence="5 6" key="1">
    <citation type="submission" date="2020-07" db="EMBL/GenBank/DDBJ databases">
        <title>Characterization of Pectobacterium aroidearum strains causing soft rot on Amorphophallus konjac.</title>
        <authorList>
            <person name="Xie H."/>
        </authorList>
    </citation>
    <scope>NUCLEOTIDE SEQUENCE [LARGE SCALE GENOMIC DNA]</scope>
    <source>
        <strain evidence="5 6">MY7</strain>
    </source>
</reference>
<feature type="compositionally biased region" description="Polar residues" evidence="4">
    <location>
        <begin position="9"/>
        <end position="20"/>
    </location>
</feature>
<evidence type="ECO:0000313" key="5">
    <source>
        <dbReference type="EMBL" id="MBA5202395.1"/>
    </source>
</evidence>
<dbReference type="InterPro" id="IPR002495">
    <property type="entry name" value="Glyco_trans_8"/>
</dbReference>
<name>A0AAW3SQT7_9GAMM</name>
<proteinExistence type="predicted"/>
<evidence type="ECO:0000256" key="1">
    <source>
        <dbReference type="ARBA" id="ARBA00022676"/>
    </source>
</evidence>
<keyword evidence="2 5" id="KW-0808">Transferase</keyword>
<evidence type="ECO:0000256" key="2">
    <source>
        <dbReference type="ARBA" id="ARBA00022679"/>
    </source>
</evidence>
<feature type="region of interest" description="Disordered" evidence="4">
    <location>
        <begin position="1"/>
        <end position="20"/>
    </location>
</feature>
<accession>A0AAW3SQT7</accession>
<dbReference type="GO" id="GO:0016757">
    <property type="term" value="F:glycosyltransferase activity"/>
    <property type="evidence" value="ECO:0007669"/>
    <property type="project" value="UniProtKB-KW"/>
</dbReference>